<protein>
    <submittedName>
        <fullName evidence="1">Lipid A deacylase LpxR family protein</fullName>
    </submittedName>
</protein>
<dbReference type="EMBL" id="CP147920">
    <property type="protein sequence ID" value="XAU14390.1"/>
    <property type="molecule type" value="Genomic_DNA"/>
</dbReference>
<dbReference type="Pfam" id="PF09982">
    <property type="entry name" value="LpxR"/>
    <property type="match status" value="1"/>
</dbReference>
<dbReference type="InterPro" id="IPR037107">
    <property type="entry name" value="Put_OMP_sf"/>
</dbReference>
<name>A0ABZ3H769_9BACT</name>
<keyword evidence="2" id="KW-1185">Reference proteome</keyword>
<evidence type="ECO:0000313" key="1">
    <source>
        <dbReference type="EMBL" id="XAU14390.1"/>
    </source>
</evidence>
<organism evidence="1 2">
    <name type="scientific">Sulfurimonas diazotrophicus</name>
    <dbReference type="NCBI Taxonomy" id="3131939"/>
    <lineage>
        <taxon>Bacteria</taxon>
        <taxon>Pseudomonadati</taxon>
        <taxon>Campylobacterota</taxon>
        <taxon>Epsilonproteobacteria</taxon>
        <taxon>Campylobacterales</taxon>
        <taxon>Sulfurimonadaceae</taxon>
        <taxon>Sulfurimonas</taxon>
    </lineage>
</organism>
<gene>
    <name evidence="1" type="ORF">WCY31_09025</name>
</gene>
<dbReference type="InterPro" id="IPR018707">
    <property type="entry name" value="LpxR"/>
</dbReference>
<accession>A0ABZ3H769</accession>
<proteinExistence type="predicted"/>
<reference evidence="1 2" key="1">
    <citation type="submission" date="2024-03" db="EMBL/GenBank/DDBJ databases">
        <title>Sulfurimonas sp. HSL3-1.</title>
        <authorList>
            <person name="Wang S."/>
        </authorList>
    </citation>
    <scope>NUCLEOTIDE SEQUENCE [LARGE SCALE GENOMIC DNA]</scope>
    <source>
        <strain evidence="1 2">HSL3-1</strain>
    </source>
</reference>
<dbReference type="Gene3D" id="2.40.128.140">
    <property type="entry name" value="Outer membrane protein"/>
    <property type="match status" value="1"/>
</dbReference>
<dbReference type="RefSeq" id="WP_345972128.1">
    <property type="nucleotide sequence ID" value="NZ_CP147920.1"/>
</dbReference>
<evidence type="ECO:0000313" key="2">
    <source>
        <dbReference type="Proteomes" id="UP001447842"/>
    </source>
</evidence>
<dbReference type="Proteomes" id="UP001447842">
    <property type="component" value="Chromosome"/>
</dbReference>
<sequence length="336" mass="37899">MRDTVRLIFWLLSVGLFLPLHAQSWSFSIDNDMIFGSDDKYTGGFQVGWMSDELGVSEEGSFQYGYVKGMSDLLRAVYPFDLSEMKQNGAISLQGIAITPEDTNETEPVYDDVPYMGSTALTASLFIWNEHIFHEVLMTLGVMGPSSGAETVQKGLHRWFRIDEPQGWDNQVPDRLLFQTGYVVGTRQYSGRVAGRYTFEWFNSLSLNAGSSYVGAGGGTAVRIGENAPKNFVTISGIINRSLAHQLNLDTRRGRWGWSVKLALFADVVGYFYLHEYAKQHGYDFEMPTTLITGLLGFDLYYERLRASLELYPSRPIGQYVRSNYFGRLNLVLQVP</sequence>